<reference evidence="1 2" key="1">
    <citation type="submission" date="2018-02" db="EMBL/GenBank/DDBJ databases">
        <title>Reclassifiation of [Polyangium] brachysporum DSM 7029 as Guopingzhaonella breviflexa gen. nov., sp. nov., a member of the family Comamonadaceae.</title>
        <authorList>
            <person name="Tang B."/>
        </authorList>
    </citation>
    <scope>NUCLEOTIDE SEQUENCE [LARGE SCALE GENOMIC DNA]</scope>
    <source>
        <strain evidence="1 2">DSM 15344</strain>
    </source>
</reference>
<proteinExistence type="predicted"/>
<organism evidence="1 2">
    <name type="scientific">Caldimonas thermodepolymerans</name>
    <dbReference type="NCBI Taxonomy" id="215580"/>
    <lineage>
        <taxon>Bacteria</taxon>
        <taxon>Pseudomonadati</taxon>
        <taxon>Pseudomonadota</taxon>
        <taxon>Betaproteobacteria</taxon>
        <taxon>Burkholderiales</taxon>
        <taxon>Sphaerotilaceae</taxon>
        <taxon>Caldimonas</taxon>
    </lineage>
</organism>
<accession>A0A2S5T4T6</accession>
<dbReference type="EMBL" id="PSNY01000008">
    <property type="protein sequence ID" value="PPE70003.1"/>
    <property type="molecule type" value="Genomic_DNA"/>
</dbReference>
<comment type="caution">
    <text evidence="1">The sequence shown here is derived from an EMBL/GenBank/DDBJ whole genome shotgun (WGS) entry which is preliminary data.</text>
</comment>
<gene>
    <name evidence="1" type="ORF">C1702_09095</name>
</gene>
<dbReference type="AlphaFoldDB" id="A0A2S5T4T6"/>
<evidence type="ECO:0000313" key="2">
    <source>
        <dbReference type="Proteomes" id="UP000239406"/>
    </source>
</evidence>
<name>A0A2S5T4T6_9BURK</name>
<dbReference type="Gene3D" id="3.10.450.610">
    <property type="match status" value="1"/>
</dbReference>
<evidence type="ECO:0000313" key="1">
    <source>
        <dbReference type="EMBL" id="PPE70003.1"/>
    </source>
</evidence>
<protein>
    <recommendedName>
        <fullName evidence="3">DUF4902 domain-containing protein</fullName>
    </recommendedName>
</protein>
<dbReference type="InterPro" id="IPR032598">
    <property type="entry name" value="RsaM-like"/>
</dbReference>
<dbReference type="Pfam" id="PF16245">
    <property type="entry name" value="DUF4902"/>
    <property type="match status" value="1"/>
</dbReference>
<sequence length="169" mass="18327">MARRLRNARAGRVPASCGAPLVTLPGRGRSPWSGPRPGRLSFLPAVAAGPAEDGYLRVTWGELCAAEFAHLCSGLDPDEPRLPDSLWVVSGYTEWVSGPEPLISLGWDWRLNGITGVLELASATVRSNLMLIGQDRIDLGCQVTEQLLSRRLSRMDWQPVVASAVGLRQ</sequence>
<dbReference type="Proteomes" id="UP000239406">
    <property type="component" value="Unassembled WGS sequence"/>
</dbReference>
<evidence type="ECO:0008006" key="3">
    <source>
        <dbReference type="Google" id="ProtNLM"/>
    </source>
</evidence>
<keyword evidence="2" id="KW-1185">Reference proteome</keyword>